<keyword evidence="4 7" id="KW-0547">Nucleotide-binding</keyword>
<reference evidence="10" key="1">
    <citation type="submission" date="2006-10" db="EMBL/GenBank/DDBJ databases">
        <authorList>
            <person name="Amadeo P."/>
            <person name="Zhao Q."/>
            <person name="Wortman J."/>
            <person name="Fraser-Liggett C."/>
            <person name="Carlton J."/>
        </authorList>
    </citation>
    <scope>NUCLEOTIDE SEQUENCE</scope>
    <source>
        <strain evidence="10">G3</strain>
    </source>
</reference>
<dbReference type="GO" id="GO:0000307">
    <property type="term" value="C:cyclin-dependent protein kinase holoenzyme complex"/>
    <property type="evidence" value="ECO:0000318"/>
    <property type="project" value="GO_Central"/>
</dbReference>
<dbReference type="PANTHER" id="PTHR24056">
    <property type="entry name" value="CELL DIVISION PROTEIN KINASE"/>
    <property type="match status" value="1"/>
</dbReference>
<accession>A2D9Q1</accession>
<dbReference type="PROSITE" id="PS00108">
    <property type="entry name" value="PROTEIN_KINASE_ST"/>
    <property type="match status" value="1"/>
</dbReference>
<name>A2D9Q1_TRIV3</name>
<dbReference type="GO" id="GO:0004693">
    <property type="term" value="F:cyclin-dependent protein serine/threonine kinase activity"/>
    <property type="evidence" value="ECO:0000318"/>
    <property type="project" value="GO_Central"/>
</dbReference>
<proteinExistence type="inferred from homology"/>
<dbReference type="eggNOG" id="KOG0600">
    <property type="taxonomic scope" value="Eukaryota"/>
</dbReference>
<gene>
    <name evidence="10" type="ORF">TVAG_076540</name>
</gene>
<sequence>MTEQRLKNIEDSFDIVETVGKGAYGAVSKAKMKGTNQIVALKKVSRDQIAMKNGFPENAMREIKILRALSQNENVVHLFKIESDLQTKDVYMVFEYCEFDLQGLIYQWFTSGKLPQEFDKYLKYVKCYFRQILQVIYFCHSRNIYHRDIKPSNIYVKLDNTIRMGDFGLAREFPKEKDRISKESSPWNVVTIWYRAPELCLGAKHYGPEIDNWSLGCVLYEMITGKVLFKSPLDNGKENVVSQLKSIISKCGTFDKWPEAQEYMFYEKNYKEALSSFHAEASSIRQYLEQVIPEEAKEAIPLMEGLLQVNPKERMSIREAFLHPFLASPNDRLNPAKLDRLTFDENHAMKTDAKRQQAYLARNQVARPKPAKM</sequence>
<dbReference type="EMBL" id="DS113181">
    <property type="protein sequence ID" value="EAY22907.1"/>
    <property type="molecule type" value="Genomic_DNA"/>
</dbReference>
<keyword evidence="11" id="KW-1185">Reference proteome</keyword>
<dbReference type="InterPro" id="IPR008271">
    <property type="entry name" value="Ser/Thr_kinase_AS"/>
</dbReference>
<evidence type="ECO:0000256" key="8">
    <source>
        <dbReference type="RuleBase" id="RU000304"/>
    </source>
</evidence>
<evidence type="ECO:0000256" key="6">
    <source>
        <dbReference type="ARBA" id="ARBA00022840"/>
    </source>
</evidence>
<feature type="domain" description="Protein kinase" evidence="9">
    <location>
        <begin position="13"/>
        <end position="326"/>
    </location>
</feature>
<dbReference type="Proteomes" id="UP000001542">
    <property type="component" value="Unassembled WGS sequence"/>
</dbReference>
<evidence type="ECO:0000259" key="9">
    <source>
        <dbReference type="PROSITE" id="PS50011"/>
    </source>
</evidence>
<dbReference type="OMA" id="QICCPRY"/>
<dbReference type="InterPro" id="IPR011009">
    <property type="entry name" value="Kinase-like_dom_sf"/>
</dbReference>
<evidence type="ECO:0000256" key="3">
    <source>
        <dbReference type="ARBA" id="ARBA00022679"/>
    </source>
</evidence>
<dbReference type="PANTHER" id="PTHR24056:SF550">
    <property type="entry name" value="CHROMOSOME UNDETERMINED SCAFFOLD_44, WHOLE GENOME SHOTGUN SEQUENCE"/>
    <property type="match status" value="1"/>
</dbReference>
<dbReference type="GO" id="GO:0005634">
    <property type="term" value="C:nucleus"/>
    <property type="evidence" value="ECO:0000318"/>
    <property type="project" value="GO_Central"/>
</dbReference>
<dbReference type="GO" id="GO:0030332">
    <property type="term" value="F:cyclin binding"/>
    <property type="evidence" value="ECO:0000318"/>
    <property type="project" value="GO_Central"/>
</dbReference>
<dbReference type="PROSITE" id="PS00107">
    <property type="entry name" value="PROTEIN_KINASE_ATP"/>
    <property type="match status" value="1"/>
</dbReference>
<keyword evidence="3" id="KW-0808">Transferase</keyword>
<dbReference type="SMART" id="SM00220">
    <property type="entry name" value="S_TKc"/>
    <property type="match status" value="1"/>
</dbReference>
<comment type="similarity">
    <text evidence="1">Belongs to the protein kinase superfamily. CMGC Ser/Thr protein kinase family. CDC2/CDKX subfamily.</text>
</comment>
<dbReference type="AlphaFoldDB" id="A2D9Q1"/>
<dbReference type="FunFam" id="3.30.200.20:FF:001160">
    <property type="entry name" value="Cyclin-dependent kinase 4 homolog"/>
    <property type="match status" value="1"/>
</dbReference>
<dbReference type="FunFam" id="1.10.510.10:FF:000624">
    <property type="entry name" value="Mitogen-activated protein kinase"/>
    <property type="match status" value="1"/>
</dbReference>
<keyword evidence="2 8" id="KW-0723">Serine/threonine-protein kinase</keyword>
<dbReference type="GO" id="GO:0010468">
    <property type="term" value="P:regulation of gene expression"/>
    <property type="evidence" value="ECO:0000318"/>
    <property type="project" value="GO_Central"/>
</dbReference>
<dbReference type="GO" id="GO:0005524">
    <property type="term" value="F:ATP binding"/>
    <property type="evidence" value="ECO:0007669"/>
    <property type="project" value="UniProtKB-UniRule"/>
</dbReference>
<dbReference type="InterPro" id="IPR017441">
    <property type="entry name" value="Protein_kinase_ATP_BS"/>
</dbReference>
<protein>
    <submittedName>
        <fullName evidence="10">CMGC family protein kinase</fullName>
    </submittedName>
</protein>
<dbReference type="SMR" id="A2D9Q1"/>
<evidence type="ECO:0000256" key="4">
    <source>
        <dbReference type="ARBA" id="ARBA00022741"/>
    </source>
</evidence>
<dbReference type="GO" id="GO:0005737">
    <property type="term" value="C:cytoplasm"/>
    <property type="evidence" value="ECO:0000318"/>
    <property type="project" value="GO_Central"/>
</dbReference>
<dbReference type="Pfam" id="PF00069">
    <property type="entry name" value="Pkinase"/>
    <property type="match status" value="1"/>
</dbReference>
<keyword evidence="5 10" id="KW-0418">Kinase</keyword>
<dbReference type="InParanoid" id="A2D9Q1"/>
<organism evidence="10 11">
    <name type="scientific">Trichomonas vaginalis (strain ATCC PRA-98 / G3)</name>
    <dbReference type="NCBI Taxonomy" id="412133"/>
    <lineage>
        <taxon>Eukaryota</taxon>
        <taxon>Metamonada</taxon>
        <taxon>Parabasalia</taxon>
        <taxon>Trichomonadida</taxon>
        <taxon>Trichomonadidae</taxon>
        <taxon>Trichomonas</taxon>
    </lineage>
</organism>
<dbReference type="SUPFAM" id="SSF56112">
    <property type="entry name" value="Protein kinase-like (PK-like)"/>
    <property type="match status" value="1"/>
</dbReference>
<dbReference type="InterPro" id="IPR000719">
    <property type="entry name" value="Prot_kinase_dom"/>
</dbReference>
<dbReference type="VEuPathDB" id="TrichDB:TVAG_076540"/>
<evidence type="ECO:0000256" key="5">
    <source>
        <dbReference type="ARBA" id="ARBA00022777"/>
    </source>
</evidence>
<dbReference type="GO" id="GO:0000082">
    <property type="term" value="P:G1/S transition of mitotic cell cycle"/>
    <property type="evidence" value="ECO:0000318"/>
    <property type="project" value="GO_Central"/>
</dbReference>
<evidence type="ECO:0000256" key="7">
    <source>
        <dbReference type="PROSITE-ProRule" id="PRU10141"/>
    </source>
</evidence>
<evidence type="ECO:0000313" key="10">
    <source>
        <dbReference type="EMBL" id="EAY22907.1"/>
    </source>
</evidence>
<dbReference type="VEuPathDB" id="TrichDB:TVAGG3_0292270"/>
<feature type="binding site" evidence="7">
    <location>
        <position position="52"/>
    </location>
    <ligand>
        <name>ATP</name>
        <dbReference type="ChEBI" id="CHEBI:30616"/>
    </ligand>
</feature>
<dbReference type="GO" id="GO:0010389">
    <property type="term" value="P:regulation of G2/M transition of mitotic cell cycle"/>
    <property type="evidence" value="ECO:0000318"/>
    <property type="project" value="GO_Central"/>
</dbReference>
<dbReference type="Gene3D" id="3.30.200.20">
    <property type="entry name" value="Phosphorylase Kinase, domain 1"/>
    <property type="match status" value="1"/>
</dbReference>
<evidence type="ECO:0000256" key="1">
    <source>
        <dbReference type="ARBA" id="ARBA00006485"/>
    </source>
</evidence>
<reference evidence="10" key="2">
    <citation type="journal article" date="2007" name="Science">
        <title>Draft genome sequence of the sexually transmitted pathogen Trichomonas vaginalis.</title>
        <authorList>
            <person name="Carlton J.M."/>
            <person name="Hirt R.P."/>
            <person name="Silva J.C."/>
            <person name="Delcher A.L."/>
            <person name="Schatz M."/>
            <person name="Zhao Q."/>
            <person name="Wortman J.R."/>
            <person name="Bidwell S.L."/>
            <person name="Alsmark U.C.M."/>
            <person name="Besteiro S."/>
            <person name="Sicheritz-Ponten T."/>
            <person name="Noel C.J."/>
            <person name="Dacks J.B."/>
            <person name="Foster P.G."/>
            <person name="Simillion C."/>
            <person name="Van de Peer Y."/>
            <person name="Miranda-Saavedra D."/>
            <person name="Barton G.J."/>
            <person name="Westrop G.D."/>
            <person name="Mueller S."/>
            <person name="Dessi D."/>
            <person name="Fiori P.L."/>
            <person name="Ren Q."/>
            <person name="Paulsen I."/>
            <person name="Zhang H."/>
            <person name="Bastida-Corcuera F.D."/>
            <person name="Simoes-Barbosa A."/>
            <person name="Brown M.T."/>
            <person name="Hayes R.D."/>
            <person name="Mukherjee M."/>
            <person name="Okumura C.Y."/>
            <person name="Schneider R."/>
            <person name="Smith A.J."/>
            <person name="Vanacova S."/>
            <person name="Villalvazo M."/>
            <person name="Haas B.J."/>
            <person name="Pertea M."/>
            <person name="Feldblyum T.V."/>
            <person name="Utterback T.R."/>
            <person name="Shu C.L."/>
            <person name="Osoegawa K."/>
            <person name="de Jong P.J."/>
            <person name="Hrdy I."/>
            <person name="Horvathova L."/>
            <person name="Zubacova Z."/>
            <person name="Dolezal P."/>
            <person name="Malik S.B."/>
            <person name="Logsdon J.M. Jr."/>
            <person name="Henze K."/>
            <person name="Gupta A."/>
            <person name="Wang C.C."/>
            <person name="Dunne R.L."/>
            <person name="Upcroft J.A."/>
            <person name="Upcroft P."/>
            <person name="White O."/>
            <person name="Salzberg S.L."/>
            <person name="Tang P."/>
            <person name="Chiu C.-H."/>
            <person name="Lee Y.-S."/>
            <person name="Embley T.M."/>
            <person name="Coombs G.H."/>
            <person name="Mottram J.C."/>
            <person name="Tachezy J."/>
            <person name="Fraser-Liggett C.M."/>
            <person name="Johnson P.J."/>
        </authorList>
    </citation>
    <scope>NUCLEOTIDE SEQUENCE [LARGE SCALE GENOMIC DNA]</scope>
    <source>
        <strain evidence="10">G3</strain>
    </source>
</reference>
<dbReference type="GO" id="GO:0007165">
    <property type="term" value="P:signal transduction"/>
    <property type="evidence" value="ECO:0000318"/>
    <property type="project" value="GO_Central"/>
</dbReference>
<dbReference type="Gene3D" id="1.10.510.10">
    <property type="entry name" value="Transferase(Phosphotransferase) domain 1"/>
    <property type="match status" value="1"/>
</dbReference>
<keyword evidence="6 7" id="KW-0067">ATP-binding</keyword>
<dbReference type="PROSITE" id="PS50011">
    <property type="entry name" value="PROTEIN_KINASE_DOM"/>
    <property type="match status" value="1"/>
</dbReference>
<evidence type="ECO:0000313" key="11">
    <source>
        <dbReference type="Proteomes" id="UP000001542"/>
    </source>
</evidence>
<dbReference type="KEGG" id="tva:5468466"/>
<dbReference type="RefSeq" id="XP_001583893.1">
    <property type="nucleotide sequence ID" value="XM_001583843.1"/>
</dbReference>
<dbReference type="InterPro" id="IPR050108">
    <property type="entry name" value="CDK"/>
</dbReference>
<evidence type="ECO:0000256" key="2">
    <source>
        <dbReference type="ARBA" id="ARBA00022527"/>
    </source>
</evidence>
<dbReference type="STRING" id="5722.A2D9Q1"/>